<dbReference type="GO" id="GO:0005886">
    <property type="term" value="C:plasma membrane"/>
    <property type="evidence" value="ECO:0007669"/>
    <property type="project" value="TreeGrafter"/>
</dbReference>
<dbReference type="Pfam" id="PF04304">
    <property type="entry name" value="DUF454"/>
    <property type="match status" value="1"/>
</dbReference>
<reference evidence="2 3" key="1">
    <citation type="submission" date="2018-04" db="EMBL/GenBank/DDBJ databases">
        <title>Pararhodobacter oceanense sp. nov., isolated from marine intertidal sediment.</title>
        <authorList>
            <person name="Wang X.-L."/>
            <person name="Du Z.-J."/>
        </authorList>
    </citation>
    <scope>NUCLEOTIDE SEQUENCE [LARGE SCALE GENOMIC DNA]</scope>
    <source>
        <strain evidence="2 3">AM505</strain>
    </source>
</reference>
<dbReference type="EMBL" id="QDKM01000001">
    <property type="protein sequence ID" value="PVH30766.1"/>
    <property type="molecule type" value="Genomic_DNA"/>
</dbReference>
<keyword evidence="3" id="KW-1185">Reference proteome</keyword>
<feature type="transmembrane region" description="Helical" evidence="1">
    <location>
        <begin position="71"/>
        <end position="90"/>
    </location>
</feature>
<dbReference type="RefSeq" id="WP_116557188.1">
    <property type="nucleotide sequence ID" value="NZ_QDKM01000001.1"/>
</dbReference>
<keyword evidence="1" id="KW-1133">Transmembrane helix</keyword>
<keyword evidence="1" id="KW-0812">Transmembrane</keyword>
<evidence type="ECO:0000313" key="3">
    <source>
        <dbReference type="Proteomes" id="UP000245911"/>
    </source>
</evidence>
<dbReference type="PANTHER" id="PTHR35813">
    <property type="entry name" value="INNER MEMBRANE PROTEIN YBAN"/>
    <property type="match status" value="1"/>
</dbReference>
<proteinExistence type="predicted"/>
<accession>A0A2T8HZA4</accession>
<feature type="transmembrane region" description="Helical" evidence="1">
    <location>
        <begin position="96"/>
        <end position="113"/>
    </location>
</feature>
<evidence type="ECO:0000256" key="1">
    <source>
        <dbReference type="SAM" id="Phobius"/>
    </source>
</evidence>
<dbReference type="PANTHER" id="PTHR35813:SF1">
    <property type="entry name" value="INNER MEMBRANE PROTEIN YBAN"/>
    <property type="match status" value="1"/>
</dbReference>
<evidence type="ECO:0000313" key="2">
    <source>
        <dbReference type="EMBL" id="PVH30766.1"/>
    </source>
</evidence>
<organism evidence="2 3">
    <name type="scientific">Pararhodobacter oceanensis</name>
    <dbReference type="NCBI Taxonomy" id="2172121"/>
    <lineage>
        <taxon>Bacteria</taxon>
        <taxon>Pseudomonadati</taxon>
        <taxon>Pseudomonadota</taxon>
        <taxon>Alphaproteobacteria</taxon>
        <taxon>Rhodobacterales</taxon>
        <taxon>Paracoccaceae</taxon>
        <taxon>Pararhodobacter</taxon>
    </lineage>
</organism>
<dbReference type="Proteomes" id="UP000245911">
    <property type="component" value="Unassembled WGS sequence"/>
</dbReference>
<dbReference type="PIRSF" id="PIRSF016789">
    <property type="entry name" value="DUF454"/>
    <property type="match status" value="1"/>
</dbReference>
<dbReference type="OrthoDB" id="9816293at2"/>
<dbReference type="InterPro" id="IPR007401">
    <property type="entry name" value="DUF454"/>
</dbReference>
<comment type="caution">
    <text evidence="2">The sequence shown here is derived from an EMBL/GenBank/DDBJ whole genome shotgun (WGS) entry which is preliminary data.</text>
</comment>
<keyword evidence="1" id="KW-0472">Membrane</keyword>
<dbReference type="AlphaFoldDB" id="A0A2T8HZA4"/>
<name>A0A2T8HZA4_9RHOB</name>
<sequence>MRIIWTFLGGLALLTGVIGIVLPLLPTTPLMLLAAFCFARASPRLEMWLLEHQRLGPPIRDWRAEGAISTRGKTLAVIAIAATFTLSLVLGLPTHVLAIQGVVLSAVTLFLLTRPKPSA</sequence>
<gene>
    <name evidence="2" type="ORF">DDE20_00345</name>
</gene>
<protein>
    <submittedName>
        <fullName evidence="2">DUF454 domain-containing protein</fullName>
    </submittedName>
</protein>